<dbReference type="RefSeq" id="WP_306728377.1">
    <property type="nucleotide sequence ID" value="NZ_JAVDDT010000004.1"/>
</dbReference>
<dbReference type="EMBL" id="JAVDDT010000004">
    <property type="protein sequence ID" value="MDQ2069883.1"/>
    <property type="molecule type" value="Genomic_DNA"/>
</dbReference>
<feature type="transmembrane region" description="Helical" evidence="1">
    <location>
        <begin position="110"/>
        <end position="131"/>
    </location>
</feature>
<sequence length="195" mass="22235">MNTLALFFDALIVFFLVVGLFAAAIGLILMLAPAGFERLASRMNREWSTRRAMKELEVPRYYERFFFRHHRWVGALILIACLYFFFAFVFRMSPAEAALAMPGITWLWEGLFWFLIVANSAAAILALVILLRPSALKPLEAFANQWVSVRKATRGLDKEFDDFDNFARRHHRATGFLLLLAGVFLAVSFGVLYSG</sequence>
<feature type="transmembrane region" description="Helical" evidence="1">
    <location>
        <begin position="72"/>
        <end position="90"/>
    </location>
</feature>
<evidence type="ECO:0000313" key="2">
    <source>
        <dbReference type="EMBL" id="MDQ2069883.1"/>
    </source>
</evidence>
<name>A0ABU0W806_9GAMM</name>
<keyword evidence="1" id="KW-0812">Transmembrane</keyword>
<evidence type="ECO:0000313" key="3">
    <source>
        <dbReference type="Proteomes" id="UP001239019"/>
    </source>
</evidence>
<dbReference type="Proteomes" id="UP001239019">
    <property type="component" value="Unassembled WGS sequence"/>
</dbReference>
<feature type="transmembrane region" description="Helical" evidence="1">
    <location>
        <begin position="12"/>
        <end position="36"/>
    </location>
</feature>
<keyword evidence="1" id="KW-1133">Transmembrane helix</keyword>
<reference evidence="2 3" key="1">
    <citation type="submission" date="2023-08" db="EMBL/GenBank/DDBJ databases">
        <title>Whole-genome sequencing of halo(alkali)philic microorganisms from hypersaline lakes.</title>
        <authorList>
            <person name="Sorokin D.Y."/>
            <person name="Abbas B."/>
            <person name="Merkel A.Y."/>
        </authorList>
    </citation>
    <scope>NUCLEOTIDE SEQUENCE [LARGE SCALE GENOMIC DNA]</scope>
    <source>
        <strain evidence="2 3">AB-CW4</strain>
    </source>
</reference>
<feature type="transmembrane region" description="Helical" evidence="1">
    <location>
        <begin position="175"/>
        <end position="193"/>
    </location>
</feature>
<keyword evidence="3" id="KW-1185">Reference proteome</keyword>
<keyword evidence="1" id="KW-0472">Membrane</keyword>
<gene>
    <name evidence="2" type="ORF">RBH19_08360</name>
</gene>
<organism evidence="2 3">
    <name type="scientific">Natronospira bacteriovora</name>
    <dbReference type="NCBI Taxonomy" id="3069753"/>
    <lineage>
        <taxon>Bacteria</taxon>
        <taxon>Pseudomonadati</taxon>
        <taxon>Pseudomonadota</taxon>
        <taxon>Gammaproteobacteria</taxon>
        <taxon>Natronospirales</taxon>
        <taxon>Natronospiraceae</taxon>
        <taxon>Natronospira</taxon>
    </lineage>
</organism>
<evidence type="ECO:0008006" key="4">
    <source>
        <dbReference type="Google" id="ProtNLM"/>
    </source>
</evidence>
<accession>A0ABU0W806</accession>
<protein>
    <recommendedName>
        <fullName evidence="4">DUF3899 domain-containing protein</fullName>
    </recommendedName>
</protein>
<evidence type="ECO:0000256" key="1">
    <source>
        <dbReference type="SAM" id="Phobius"/>
    </source>
</evidence>
<comment type="caution">
    <text evidence="2">The sequence shown here is derived from an EMBL/GenBank/DDBJ whole genome shotgun (WGS) entry which is preliminary data.</text>
</comment>
<proteinExistence type="predicted"/>